<dbReference type="PANTHER" id="PTHR43773:SF1">
    <property type="entry name" value="MAGNESIUM TRANSPORTER MGTE"/>
    <property type="match status" value="1"/>
</dbReference>
<dbReference type="GO" id="GO:0046872">
    <property type="term" value="F:metal ion binding"/>
    <property type="evidence" value="ECO:0007669"/>
    <property type="project" value="UniProtKB-KW"/>
</dbReference>
<comment type="function">
    <text evidence="9">Acts as a magnesium transporter.</text>
</comment>
<dbReference type="Gene3D" id="1.10.357.20">
    <property type="entry name" value="SLC41 divalent cation transporters, integral membrane domain"/>
    <property type="match status" value="1"/>
</dbReference>
<feature type="transmembrane region" description="Helical" evidence="9">
    <location>
        <begin position="431"/>
        <end position="454"/>
    </location>
</feature>
<keyword evidence="9" id="KW-0479">Metal-binding</keyword>
<dbReference type="InterPro" id="IPR006668">
    <property type="entry name" value="Mg_transptr_MgtE_intracell_dom"/>
</dbReference>
<keyword evidence="9" id="KW-1003">Cell membrane</keyword>
<dbReference type="RefSeq" id="WP_207561740.1">
    <property type="nucleotide sequence ID" value="NZ_CP046072.1"/>
</dbReference>
<evidence type="ECO:0000256" key="2">
    <source>
        <dbReference type="ARBA" id="ARBA00009749"/>
    </source>
</evidence>
<dbReference type="NCBIfam" id="TIGR00400">
    <property type="entry name" value="mgtE"/>
    <property type="match status" value="1"/>
</dbReference>
<dbReference type="SMART" id="SM00924">
    <property type="entry name" value="MgtE_N"/>
    <property type="match status" value="1"/>
</dbReference>
<evidence type="ECO:0000256" key="4">
    <source>
        <dbReference type="ARBA" id="ARBA00022692"/>
    </source>
</evidence>
<dbReference type="InterPro" id="IPR036739">
    <property type="entry name" value="SLC41_membr_dom_sf"/>
</dbReference>
<evidence type="ECO:0000313" key="12">
    <source>
        <dbReference type="Proteomes" id="UP000671852"/>
    </source>
</evidence>
<evidence type="ECO:0000256" key="3">
    <source>
        <dbReference type="ARBA" id="ARBA00022448"/>
    </source>
</evidence>
<evidence type="ECO:0000256" key="9">
    <source>
        <dbReference type="RuleBase" id="RU362011"/>
    </source>
</evidence>
<dbReference type="SUPFAM" id="SSF158791">
    <property type="entry name" value="MgtE N-terminal domain-like"/>
    <property type="match status" value="1"/>
</dbReference>
<dbReference type="AlphaFoldDB" id="A0A975B298"/>
<dbReference type="InterPro" id="IPR046342">
    <property type="entry name" value="CBS_dom_sf"/>
</dbReference>
<evidence type="ECO:0000256" key="5">
    <source>
        <dbReference type="ARBA" id="ARBA00022842"/>
    </source>
</evidence>
<keyword evidence="3 9" id="KW-0813">Transport</keyword>
<dbReference type="KEGG" id="saqt:GJV85_12685"/>
<dbReference type="InterPro" id="IPR006667">
    <property type="entry name" value="SLC41_membr_dom"/>
</dbReference>
<dbReference type="Pfam" id="PF03448">
    <property type="entry name" value="MgtE_N"/>
    <property type="match status" value="1"/>
</dbReference>
<evidence type="ECO:0000313" key="11">
    <source>
        <dbReference type="EMBL" id="QSZ42926.1"/>
    </source>
</evidence>
<comment type="subcellular location">
    <subcellularLocation>
        <location evidence="9">Cell membrane</location>
        <topology evidence="9">Multi-pass membrane protein</topology>
    </subcellularLocation>
    <subcellularLocation>
        <location evidence="1">Membrane</location>
        <topology evidence="1">Multi-pass membrane protein</topology>
    </subcellularLocation>
</comment>
<name>A0A975B298_9BACT</name>
<evidence type="ECO:0000256" key="1">
    <source>
        <dbReference type="ARBA" id="ARBA00004141"/>
    </source>
</evidence>
<dbReference type="InterPro" id="IPR000644">
    <property type="entry name" value="CBS_dom"/>
</dbReference>
<accession>A0A975B298</accession>
<dbReference type="SUPFAM" id="SSF54631">
    <property type="entry name" value="CBS-domain pair"/>
    <property type="match status" value="1"/>
</dbReference>
<dbReference type="PANTHER" id="PTHR43773">
    <property type="entry name" value="MAGNESIUM TRANSPORTER MGTE"/>
    <property type="match status" value="1"/>
</dbReference>
<gene>
    <name evidence="11" type="primary">mgtE</name>
    <name evidence="11" type="ORF">GJV85_12685</name>
</gene>
<comment type="subunit">
    <text evidence="9">Homodimer.</text>
</comment>
<reference evidence="11" key="2">
    <citation type="submission" date="2021-04" db="EMBL/GenBank/DDBJ databases">
        <title>Isolation and characterization of a novel species of the genus Sulfurimonas.</title>
        <authorList>
            <person name="Fukui M."/>
        </authorList>
    </citation>
    <scope>NUCLEOTIDE SEQUENCE</scope>
    <source>
        <strain evidence="11">H1576</strain>
    </source>
</reference>
<proteinExistence type="inferred from homology"/>
<keyword evidence="4 9" id="KW-0812">Transmembrane</keyword>
<dbReference type="InterPro" id="IPR006669">
    <property type="entry name" value="MgtE_transporter"/>
</dbReference>
<dbReference type="Pfam" id="PF01769">
    <property type="entry name" value="MgtE"/>
    <property type="match status" value="1"/>
</dbReference>
<evidence type="ECO:0000256" key="6">
    <source>
        <dbReference type="ARBA" id="ARBA00022989"/>
    </source>
</evidence>
<feature type="transmembrane region" description="Helical" evidence="9">
    <location>
        <begin position="394"/>
        <end position="419"/>
    </location>
</feature>
<evidence type="ECO:0000256" key="8">
    <source>
        <dbReference type="PROSITE-ProRule" id="PRU00703"/>
    </source>
</evidence>
<dbReference type="SUPFAM" id="SSF161093">
    <property type="entry name" value="MgtE membrane domain-like"/>
    <property type="match status" value="1"/>
</dbReference>
<feature type="transmembrane region" description="Helical" evidence="9">
    <location>
        <begin position="366"/>
        <end position="388"/>
    </location>
</feature>
<dbReference type="PROSITE" id="PS51371">
    <property type="entry name" value="CBS"/>
    <property type="match status" value="1"/>
</dbReference>
<sequence length="455" mass="50494">MEIDQEELTSILHILETEINQYKESETSVHPYDIAEQLLKVRGLSNQAYEQIIKKIPSSLFADILSELPNHVQEETADILSVKKLANIALHMDTDDAATLIQNISEDHEDVSQNILERFTEEDKEIIEQLISYEEYEAGSYMQTELFHAKIDENIGKALERLRGLKTSGDVDNIWHVHLVNERNKYLGSIGLEELIIFDRDLNFEDVPYEKHKNYSVNHKQNIKEVVEMVTNYNLNAIAVLDDKNRLVGRITSDDIIDIIQESATEQIFNLAGVNDEAEQEENMFQIGKTRAIWLGLNLLTAIAASLVIGMFDATIQSLVALAILMPIVASMGGNAGTQTLTVTVRQMALGDIEGDDAKKTIYKEVIISLVNGTLFAVLIGVIAYLWFNMPMLGVVIGLSMIINLLGAGFFGSVIPLVLQKAGVDPAIGSTVLLTTVTDVVGFFSFLGLASIILL</sequence>
<feature type="transmembrane region" description="Helical" evidence="9">
    <location>
        <begin position="292"/>
        <end position="312"/>
    </location>
</feature>
<dbReference type="EMBL" id="CP046072">
    <property type="protein sequence ID" value="QSZ42926.1"/>
    <property type="molecule type" value="Genomic_DNA"/>
</dbReference>
<reference evidence="11" key="1">
    <citation type="submission" date="2019-11" db="EMBL/GenBank/DDBJ databases">
        <authorList>
            <person name="Kojima H."/>
        </authorList>
    </citation>
    <scope>NUCLEOTIDE SEQUENCE</scope>
    <source>
        <strain evidence="11">H1576</strain>
    </source>
</reference>
<dbReference type="Gene3D" id="1.25.60.10">
    <property type="entry name" value="MgtE N-terminal domain-like"/>
    <property type="match status" value="1"/>
</dbReference>
<feature type="domain" description="CBS" evidence="10">
    <location>
        <begin position="209"/>
        <end position="266"/>
    </location>
</feature>
<keyword evidence="7 9" id="KW-0472">Membrane</keyword>
<organism evidence="11 12">
    <name type="scientific">Sulfurimonas aquatica</name>
    <dbReference type="NCBI Taxonomy" id="2672570"/>
    <lineage>
        <taxon>Bacteria</taxon>
        <taxon>Pseudomonadati</taxon>
        <taxon>Campylobacterota</taxon>
        <taxon>Epsilonproteobacteria</taxon>
        <taxon>Campylobacterales</taxon>
        <taxon>Sulfurimonadaceae</taxon>
        <taxon>Sulfurimonas</taxon>
    </lineage>
</organism>
<dbReference type="GO" id="GO:0005886">
    <property type="term" value="C:plasma membrane"/>
    <property type="evidence" value="ECO:0007669"/>
    <property type="project" value="UniProtKB-SubCell"/>
</dbReference>
<evidence type="ECO:0000256" key="7">
    <source>
        <dbReference type="ARBA" id="ARBA00023136"/>
    </source>
</evidence>
<dbReference type="Pfam" id="PF00571">
    <property type="entry name" value="CBS"/>
    <property type="match status" value="1"/>
</dbReference>
<protein>
    <recommendedName>
        <fullName evidence="9">Magnesium transporter MgtE</fullName>
    </recommendedName>
</protein>
<dbReference type="Proteomes" id="UP000671852">
    <property type="component" value="Chromosome"/>
</dbReference>
<keyword evidence="8" id="KW-0129">CBS domain</keyword>
<feature type="transmembrane region" description="Helical" evidence="9">
    <location>
        <begin position="318"/>
        <end position="345"/>
    </location>
</feature>
<dbReference type="InterPro" id="IPR038076">
    <property type="entry name" value="MgtE_N_sf"/>
</dbReference>
<evidence type="ECO:0000259" key="10">
    <source>
        <dbReference type="PROSITE" id="PS51371"/>
    </source>
</evidence>
<keyword evidence="6 9" id="KW-1133">Transmembrane helix</keyword>
<dbReference type="GO" id="GO:0015095">
    <property type="term" value="F:magnesium ion transmembrane transporter activity"/>
    <property type="evidence" value="ECO:0007669"/>
    <property type="project" value="UniProtKB-UniRule"/>
</dbReference>
<comment type="similarity">
    <text evidence="2 9">Belongs to the SLC41A transporter family.</text>
</comment>
<keyword evidence="12" id="KW-1185">Reference proteome</keyword>
<dbReference type="Gene3D" id="3.10.580.10">
    <property type="entry name" value="CBS-domain"/>
    <property type="match status" value="1"/>
</dbReference>
<keyword evidence="5 9" id="KW-0460">Magnesium</keyword>